<evidence type="ECO:0000313" key="3">
    <source>
        <dbReference type="EMBL" id="PWL18847.1"/>
    </source>
</evidence>
<dbReference type="InterPro" id="IPR001650">
    <property type="entry name" value="Helicase_C-like"/>
</dbReference>
<dbReference type="GO" id="GO:0005829">
    <property type="term" value="C:cytosol"/>
    <property type="evidence" value="ECO:0007669"/>
    <property type="project" value="TreeGrafter"/>
</dbReference>
<keyword evidence="3" id="KW-0067">ATP-binding</keyword>
<dbReference type="InterPro" id="IPR027417">
    <property type="entry name" value="P-loop_NTPase"/>
</dbReference>
<keyword evidence="4" id="KW-1185">Reference proteome</keyword>
<dbReference type="GO" id="GO:0003677">
    <property type="term" value="F:DNA binding"/>
    <property type="evidence" value="ECO:0007669"/>
    <property type="project" value="InterPro"/>
</dbReference>
<feature type="domain" description="Helicase C-terminal" evidence="2">
    <location>
        <begin position="229"/>
        <end position="374"/>
    </location>
</feature>
<dbReference type="SUPFAM" id="SSF52540">
    <property type="entry name" value="P-loop containing nucleoside triphosphate hydrolases"/>
    <property type="match status" value="1"/>
</dbReference>
<dbReference type="Pfam" id="PF00271">
    <property type="entry name" value="Helicase_C"/>
    <property type="match status" value="1"/>
</dbReference>
<dbReference type="PANTHER" id="PTHR47396">
    <property type="entry name" value="TYPE I RESTRICTION ENZYME ECOKI R PROTEIN"/>
    <property type="match status" value="1"/>
</dbReference>
<dbReference type="OrthoDB" id="5194627at2"/>
<dbReference type="GO" id="GO:0016787">
    <property type="term" value="F:hydrolase activity"/>
    <property type="evidence" value="ECO:0007669"/>
    <property type="project" value="InterPro"/>
</dbReference>
<name>A0A316JA51_9HYPH</name>
<sequence length="594" mass="65023">MLTLRNYQTEAIAGVFDYWQEEAGNPLVDLATGTGKSLVMASLIQRLVEGWPDMRIMVVTHVAELIEQNYLELLGVWPFAPAGIYSAGLGRRDARSQIVFAGIQTVHNKSGQIGHVDVLMVDECHLIPVNNNTMYRRFIDALLVINPDMKILGLTATPYRLDSGRLDEGEDRLFDQIVYTYGVGDGIRDGFLAPLTSKPTATEYDVKGVGRLGGDYKQGALEAAVNRADLNDAVVSEIIAKGADRRSWLCFCAGVKAALDVRDEFRARGISCEAVTGDTPKEERRRILEDFKSYKLQCVTNNSVLTTGFNHKGVDLIAFMRPTLSLALYVQMAGRGTRPLYAAGMPLNTVEERLAAIAAGPKPNCLVLDFAKLVDRHGPVDMVAPKAPSKGDGEPPIKICPQETDSNGNIGCGEKVHISLMKCPCCGYDFPPNEEEKLTRVAADAPIVSVAAAEWRTVTGRSFTFHEGKGDKPPSVKCSYMTGYTSINEWLCPQHTGFAQSKAHRWWAAHGGQRPFPKTVMEWLDRQNELGPTAEISVVPNGRYWNVKDYKVGALVAGAANDNAPEASNDNEPAENYGRLSAGLAELLEDEIPF</sequence>
<accession>A0A316JA51</accession>
<evidence type="ECO:0000259" key="2">
    <source>
        <dbReference type="PROSITE" id="PS51194"/>
    </source>
</evidence>
<dbReference type="GO" id="GO:0004386">
    <property type="term" value="F:helicase activity"/>
    <property type="evidence" value="ECO:0007669"/>
    <property type="project" value="UniProtKB-KW"/>
</dbReference>
<dbReference type="PANTHER" id="PTHR47396:SF1">
    <property type="entry name" value="ATP-DEPENDENT HELICASE IRC3-RELATED"/>
    <property type="match status" value="1"/>
</dbReference>
<dbReference type="PROSITE" id="PS51194">
    <property type="entry name" value="HELICASE_CTER"/>
    <property type="match status" value="1"/>
</dbReference>
<keyword evidence="3" id="KW-0347">Helicase</keyword>
<dbReference type="SMART" id="SM00490">
    <property type="entry name" value="HELICc"/>
    <property type="match status" value="1"/>
</dbReference>
<keyword evidence="3" id="KW-0547">Nucleotide-binding</keyword>
<dbReference type="Proteomes" id="UP000245865">
    <property type="component" value="Unassembled WGS sequence"/>
</dbReference>
<proteinExistence type="predicted"/>
<feature type="domain" description="Helicase ATP-binding" evidence="1">
    <location>
        <begin position="17"/>
        <end position="158"/>
    </location>
</feature>
<dbReference type="SMART" id="SM00487">
    <property type="entry name" value="DEXDc"/>
    <property type="match status" value="1"/>
</dbReference>
<evidence type="ECO:0000313" key="4">
    <source>
        <dbReference type="Proteomes" id="UP000245865"/>
    </source>
</evidence>
<dbReference type="InterPro" id="IPR006935">
    <property type="entry name" value="Helicase/UvrB_N"/>
</dbReference>
<dbReference type="Pfam" id="PF04851">
    <property type="entry name" value="ResIII"/>
    <property type="match status" value="1"/>
</dbReference>
<keyword evidence="3" id="KW-0378">Hydrolase</keyword>
<dbReference type="RefSeq" id="WP_109705741.1">
    <property type="nucleotide sequence ID" value="NZ_QGDB01000002.1"/>
</dbReference>
<reference evidence="3 4" key="1">
    <citation type="submission" date="2018-05" db="EMBL/GenBank/DDBJ databases">
        <title>Comparative genomic sequence analysis between strain HN4 and CCM 8460T (Falsochrobactrum ovis) will provide more evidence to prove that HN4 is a new species of Falsochrobactrum.</title>
        <authorList>
            <person name="Lyu W."/>
            <person name="Sun L."/>
            <person name="Yao L."/>
        </authorList>
    </citation>
    <scope>NUCLEOTIDE SEQUENCE [LARGE SCALE GENOMIC DNA]</scope>
    <source>
        <strain evidence="3 4">HN4</strain>
    </source>
</reference>
<dbReference type="GO" id="GO:0005524">
    <property type="term" value="F:ATP binding"/>
    <property type="evidence" value="ECO:0007669"/>
    <property type="project" value="InterPro"/>
</dbReference>
<dbReference type="PROSITE" id="PS51192">
    <property type="entry name" value="HELICASE_ATP_BIND_1"/>
    <property type="match status" value="1"/>
</dbReference>
<organism evidence="3 4">
    <name type="scientific">Falsochrobactrum shanghaiense</name>
    <dbReference type="NCBI Taxonomy" id="2201899"/>
    <lineage>
        <taxon>Bacteria</taxon>
        <taxon>Pseudomonadati</taxon>
        <taxon>Pseudomonadota</taxon>
        <taxon>Alphaproteobacteria</taxon>
        <taxon>Hyphomicrobiales</taxon>
        <taxon>Brucellaceae</taxon>
        <taxon>Falsochrobactrum</taxon>
    </lineage>
</organism>
<dbReference type="Gene3D" id="3.40.50.300">
    <property type="entry name" value="P-loop containing nucleotide triphosphate hydrolases"/>
    <property type="match status" value="2"/>
</dbReference>
<gene>
    <name evidence="3" type="ORF">DKP76_07235</name>
</gene>
<comment type="caution">
    <text evidence="3">The sequence shown here is derived from an EMBL/GenBank/DDBJ whole genome shotgun (WGS) entry which is preliminary data.</text>
</comment>
<protein>
    <submittedName>
        <fullName evidence="3">DNA helicase</fullName>
    </submittedName>
</protein>
<dbReference type="InterPro" id="IPR014001">
    <property type="entry name" value="Helicase_ATP-bd"/>
</dbReference>
<dbReference type="AlphaFoldDB" id="A0A316JA51"/>
<dbReference type="InterPro" id="IPR050742">
    <property type="entry name" value="Helicase_Restrict-Modif_Enz"/>
</dbReference>
<evidence type="ECO:0000259" key="1">
    <source>
        <dbReference type="PROSITE" id="PS51192"/>
    </source>
</evidence>
<dbReference type="EMBL" id="QGDB01000002">
    <property type="protein sequence ID" value="PWL18847.1"/>
    <property type="molecule type" value="Genomic_DNA"/>
</dbReference>